<evidence type="ECO:0000313" key="1">
    <source>
        <dbReference type="EMBL" id="PHJ19696.1"/>
    </source>
</evidence>
<dbReference type="AlphaFoldDB" id="A0A2C6KUC6"/>
<dbReference type="RefSeq" id="XP_067921393.1">
    <property type="nucleotide sequence ID" value="XM_068066633.1"/>
</dbReference>
<accession>A0A2C6KUC6</accession>
<gene>
    <name evidence="1" type="ORF">CSUI_006475</name>
</gene>
<sequence length="99" mass="10918">MTDLKNWRERERPASQTVCATLPRGAPAYFYFSEVKRGSRNTRLEEKRNLGRWGATIVVIAGSFSTPGGPTVTLSSPTVCDLLGPFPLDKATSPRAYRS</sequence>
<proteinExistence type="predicted"/>
<dbReference type="VEuPathDB" id="ToxoDB:CSUI_006475"/>
<comment type="caution">
    <text evidence="1">The sequence shown here is derived from an EMBL/GenBank/DDBJ whole genome shotgun (WGS) entry which is preliminary data.</text>
</comment>
<protein>
    <submittedName>
        <fullName evidence="1">Uncharacterized protein</fullName>
    </submittedName>
</protein>
<dbReference type="Proteomes" id="UP000221165">
    <property type="component" value="Unassembled WGS sequence"/>
</dbReference>
<evidence type="ECO:0000313" key="2">
    <source>
        <dbReference type="Proteomes" id="UP000221165"/>
    </source>
</evidence>
<organism evidence="1 2">
    <name type="scientific">Cystoisospora suis</name>
    <dbReference type="NCBI Taxonomy" id="483139"/>
    <lineage>
        <taxon>Eukaryota</taxon>
        <taxon>Sar</taxon>
        <taxon>Alveolata</taxon>
        <taxon>Apicomplexa</taxon>
        <taxon>Conoidasida</taxon>
        <taxon>Coccidia</taxon>
        <taxon>Eucoccidiorida</taxon>
        <taxon>Eimeriorina</taxon>
        <taxon>Sarcocystidae</taxon>
        <taxon>Cystoisospora</taxon>
    </lineage>
</organism>
<keyword evidence="2" id="KW-1185">Reference proteome</keyword>
<dbReference type="EMBL" id="MIGC01003276">
    <property type="protein sequence ID" value="PHJ19696.1"/>
    <property type="molecule type" value="Genomic_DNA"/>
</dbReference>
<reference evidence="1 2" key="1">
    <citation type="journal article" date="2017" name="Int. J. Parasitol.">
        <title>The genome of the protozoan parasite Cystoisospora suis and a reverse vaccinology approach to identify vaccine candidates.</title>
        <authorList>
            <person name="Palmieri N."/>
            <person name="Shrestha A."/>
            <person name="Ruttkowski B."/>
            <person name="Beck T."/>
            <person name="Vogl C."/>
            <person name="Tomley F."/>
            <person name="Blake D.P."/>
            <person name="Joachim A."/>
        </authorList>
    </citation>
    <scope>NUCLEOTIDE SEQUENCE [LARGE SCALE GENOMIC DNA]</scope>
    <source>
        <strain evidence="1 2">Wien I</strain>
    </source>
</reference>
<name>A0A2C6KUC6_9APIC</name>
<dbReference type="GeneID" id="94429844"/>